<evidence type="ECO:0000313" key="7">
    <source>
        <dbReference type="Proteomes" id="UP001339883"/>
    </source>
</evidence>
<reference evidence="6 7" key="1">
    <citation type="submission" date="2019-08" db="EMBL/GenBank/DDBJ databases">
        <title>Five species of Acinetobacter isolated from floral nectar and animal pollinators.</title>
        <authorList>
            <person name="Hendry T.A."/>
        </authorList>
    </citation>
    <scope>NUCLEOTIDE SEQUENCE [LARGE SCALE GENOMIC DNA]</scope>
    <source>
        <strain evidence="6 7">MD18.27</strain>
    </source>
</reference>
<comment type="similarity">
    <text evidence="4">Belongs to the GART family.</text>
</comment>
<dbReference type="SUPFAM" id="SSF53328">
    <property type="entry name" value="Formyltransferase"/>
    <property type="match status" value="1"/>
</dbReference>
<dbReference type="CDD" id="cd08645">
    <property type="entry name" value="FMT_core_GART"/>
    <property type="match status" value="1"/>
</dbReference>
<feature type="domain" description="Formyl transferase N-terminal" evidence="5">
    <location>
        <begin position="2"/>
        <end position="177"/>
    </location>
</feature>
<evidence type="ECO:0000256" key="4">
    <source>
        <dbReference type="HAMAP-Rule" id="MF_01930"/>
    </source>
</evidence>
<keyword evidence="2 4" id="KW-0808">Transferase</keyword>
<feature type="binding site" evidence="4">
    <location>
        <begin position="86"/>
        <end position="89"/>
    </location>
    <ligand>
        <name>(6R)-10-formyltetrahydrofolate</name>
        <dbReference type="ChEBI" id="CHEBI:195366"/>
    </ligand>
</feature>
<evidence type="ECO:0000313" key="6">
    <source>
        <dbReference type="EMBL" id="MEB5476348.1"/>
    </source>
</evidence>
<dbReference type="EMBL" id="VTDN01000003">
    <property type="protein sequence ID" value="MEB5476348.1"/>
    <property type="molecule type" value="Genomic_DNA"/>
</dbReference>
<dbReference type="RefSeq" id="WP_325774865.1">
    <property type="nucleotide sequence ID" value="NZ_VTDN01000003.1"/>
</dbReference>
<proteinExistence type="inferred from homology"/>
<feature type="binding site" evidence="4">
    <location>
        <position position="61"/>
    </location>
    <ligand>
        <name>(6R)-10-formyltetrahydrofolate</name>
        <dbReference type="ChEBI" id="CHEBI:195366"/>
    </ligand>
</feature>
<evidence type="ECO:0000259" key="5">
    <source>
        <dbReference type="Pfam" id="PF00551"/>
    </source>
</evidence>
<dbReference type="InterPro" id="IPR004607">
    <property type="entry name" value="GART"/>
</dbReference>
<gene>
    <name evidence="4" type="primary">purN</name>
    <name evidence="6" type="ORF">I2F25_04655</name>
</gene>
<feature type="active site" description="Proton donor" evidence="4">
    <location>
        <position position="105"/>
    </location>
</feature>
<protein>
    <recommendedName>
        <fullName evidence="4">Phosphoribosylglycinamide formyltransferase</fullName>
        <ecNumber evidence="4">2.1.2.2</ecNumber>
    </recommendedName>
    <alternativeName>
        <fullName evidence="4">5'-phosphoribosylglycinamide transformylase</fullName>
    </alternativeName>
    <alternativeName>
        <fullName evidence="4">GAR transformylase</fullName>
        <shortName evidence="4">GART</shortName>
    </alternativeName>
</protein>
<sequence>MKKIAVLVSGNGSNLQALIDANLSGQIVGVLSNKANAYALERAAQANIATHVIEHCNYSSREAFDDAMHTQLGNWNVDLVILAGFMRILSADFVEKWEGKMLNIHPSLLPAYKGMHTHERVLRTGDHLHGCTVHFVTSELDAGQAIAQGVTHVMHNDTADILANRVHKLEHMIYPIVTEWICTGKLVYKDPHHIELDAKKLTKPVQMCSI</sequence>
<keyword evidence="3 4" id="KW-0658">Purine biosynthesis</keyword>
<name>A0ABU6DSD6_9GAMM</name>
<dbReference type="PANTHER" id="PTHR43369:SF2">
    <property type="entry name" value="PHOSPHORIBOSYLGLYCINAMIDE FORMYLTRANSFERASE"/>
    <property type="match status" value="1"/>
</dbReference>
<feature type="site" description="Raises pKa of active site His" evidence="4">
    <location>
        <position position="141"/>
    </location>
</feature>
<dbReference type="HAMAP" id="MF_01930">
    <property type="entry name" value="PurN"/>
    <property type="match status" value="1"/>
</dbReference>
<organism evidence="6 7">
    <name type="scientific">Acinetobacter pollinis</name>
    <dbReference type="NCBI Taxonomy" id="2605270"/>
    <lineage>
        <taxon>Bacteria</taxon>
        <taxon>Pseudomonadati</taxon>
        <taxon>Pseudomonadota</taxon>
        <taxon>Gammaproteobacteria</taxon>
        <taxon>Moraxellales</taxon>
        <taxon>Moraxellaceae</taxon>
        <taxon>Acinetobacter</taxon>
    </lineage>
</organism>
<evidence type="ECO:0000256" key="1">
    <source>
        <dbReference type="ARBA" id="ARBA00005054"/>
    </source>
</evidence>
<dbReference type="Pfam" id="PF00551">
    <property type="entry name" value="Formyl_trans_N"/>
    <property type="match status" value="1"/>
</dbReference>
<feature type="binding site" evidence="4">
    <location>
        <position position="103"/>
    </location>
    <ligand>
        <name>(6R)-10-formyltetrahydrofolate</name>
        <dbReference type="ChEBI" id="CHEBI:195366"/>
    </ligand>
</feature>
<dbReference type="Proteomes" id="UP001339883">
    <property type="component" value="Unassembled WGS sequence"/>
</dbReference>
<comment type="function">
    <text evidence="4">Catalyzes the transfer of a formyl group from 10-formyltetrahydrofolate to 5-phospho-ribosyl-glycinamide (GAR), producing 5-phospho-ribosyl-N-formylglycinamide (FGAR) and tetrahydrofolate.</text>
</comment>
<comment type="catalytic activity">
    <reaction evidence="4">
        <text>N(1)-(5-phospho-beta-D-ribosyl)glycinamide + (6R)-10-formyltetrahydrofolate = N(2)-formyl-N(1)-(5-phospho-beta-D-ribosyl)glycinamide + (6S)-5,6,7,8-tetrahydrofolate + H(+)</text>
        <dbReference type="Rhea" id="RHEA:15053"/>
        <dbReference type="ChEBI" id="CHEBI:15378"/>
        <dbReference type="ChEBI" id="CHEBI:57453"/>
        <dbReference type="ChEBI" id="CHEBI:143788"/>
        <dbReference type="ChEBI" id="CHEBI:147286"/>
        <dbReference type="ChEBI" id="CHEBI:195366"/>
        <dbReference type="EC" id="2.1.2.2"/>
    </reaction>
</comment>
<dbReference type="InterPro" id="IPR036477">
    <property type="entry name" value="Formyl_transf_N_sf"/>
</dbReference>
<comment type="pathway">
    <text evidence="1 4">Purine metabolism; IMP biosynthesis via de novo pathway; N(2)-formyl-N(1)-(5-phospho-D-ribosyl)glycinamide from N(1)-(5-phospho-D-ribosyl)glycinamide (10-formyl THF route): step 1/1.</text>
</comment>
<evidence type="ECO:0000256" key="2">
    <source>
        <dbReference type="ARBA" id="ARBA00022679"/>
    </source>
</evidence>
<dbReference type="InterPro" id="IPR002376">
    <property type="entry name" value="Formyl_transf_N"/>
</dbReference>
<dbReference type="EC" id="2.1.2.2" evidence="4"/>
<evidence type="ECO:0000256" key="3">
    <source>
        <dbReference type="ARBA" id="ARBA00022755"/>
    </source>
</evidence>
<dbReference type="PANTHER" id="PTHR43369">
    <property type="entry name" value="PHOSPHORIBOSYLGLYCINAMIDE FORMYLTRANSFERASE"/>
    <property type="match status" value="1"/>
</dbReference>
<dbReference type="NCBIfam" id="TIGR00639">
    <property type="entry name" value="PurN"/>
    <property type="match status" value="1"/>
</dbReference>
<dbReference type="GO" id="GO:0004644">
    <property type="term" value="F:phosphoribosylglycinamide formyltransferase activity"/>
    <property type="evidence" value="ECO:0007669"/>
    <property type="project" value="UniProtKB-EC"/>
</dbReference>
<feature type="binding site" evidence="4">
    <location>
        <begin position="12"/>
        <end position="14"/>
    </location>
    <ligand>
        <name>N(1)-(5-phospho-beta-D-ribosyl)glycinamide</name>
        <dbReference type="ChEBI" id="CHEBI:143788"/>
    </ligand>
</feature>
<accession>A0ABU6DSD6</accession>
<comment type="caution">
    <text evidence="6">The sequence shown here is derived from an EMBL/GenBank/DDBJ whole genome shotgun (WGS) entry which is preliminary data.</text>
</comment>
<dbReference type="Gene3D" id="3.40.50.170">
    <property type="entry name" value="Formyl transferase, N-terminal domain"/>
    <property type="match status" value="1"/>
</dbReference>
<keyword evidence="7" id="KW-1185">Reference proteome</keyword>